<dbReference type="Proteomes" id="UP000019103">
    <property type="component" value="Unassembled WGS sequence"/>
</dbReference>
<evidence type="ECO:0000313" key="1">
    <source>
        <dbReference type="EMBL" id="ETW57994.1"/>
    </source>
</evidence>
<dbReference type="Pfam" id="PF02009">
    <property type="entry name" value="RIFIN"/>
    <property type="match status" value="1"/>
</dbReference>
<protein>
    <recommendedName>
        <fullName evidence="3">Rifin</fullName>
    </recommendedName>
</protein>
<sequence length="171" mass="17871">MWKTTEIAAAMELAKQAGAAKGAAAGLKAGVDAVITGLKELGVKDFCPDLLQSIGSKIHYTNAEQIANSILRKFNATCYLSNDITTDGMCLKINLTFGMRTFQGGHLKYGPPAKESVPKMINNLVGKATEAANIKAAKVAAAEKLAIETAEKSAIEAARTSIALLSTVDAS</sequence>
<proteinExistence type="predicted"/>
<dbReference type="EMBL" id="KI927238">
    <property type="protein sequence ID" value="ETW57994.1"/>
    <property type="molecule type" value="Genomic_DNA"/>
</dbReference>
<reference evidence="1 2" key="1">
    <citation type="submission" date="2013-02" db="EMBL/GenBank/DDBJ databases">
        <title>The Genome Annotation of Plasmodium falciparum Palo Alto/Uganda.</title>
        <authorList>
            <consortium name="The Broad Institute Genome Sequencing Platform"/>
            <consortium name="The Broad Institute Genome Sequencing Center for Infectious Disease"/>
            <person name="Neafsey D."/>
            <person name="Hoffman S."/>
            <person name="Volkman S."/>
            <person name="Rosenthal P."/>
            <person name="Walker B."/>
            <person name="Young S.K."/>
            <person name="Zeng Q."/>
            <person name="Gargeya S."/>
            <person name="Fitzgerald M."/>
            <person name="Haas B."/>
            <person name="Abouelleil A."/>
            <person name="Allen A.W."/>
            <person name="Alvarado L."/>
            <person name="Arachchi H.M."/>
            <person name="Berlin A.M."/>
            <person name="Chapman S.B."/>
            <person name="Gainer-Dewar J."/>
            <person name="Goldberg J."/>
            <person name="Griggs A."/>
            <person name="Gujja S."/>
            <person name="Hansen M."/>
            <person name="Howarth C."/>
            <person name="Imamovic A."/>
            <person name="Ireland A."/>
            <person name="Larimer J."/>
            <person name="McCowan C."/>
            <person name="Murphy C."/>
            <person name="Pearson M."/>
            <person name="Poon T.W."/>
            <person name="Priest M."/>
            <person name="Roberts A."/>
            <person name="Saif S."/>
            <person name="Shea T."/>
            <person name="Sisk P."/>
            <person name="Sykes S."/>
            <person name="Wortman J."/>
            <person name="Nusbaum C."/>
            <person name="Birren B."/>
        </authorList>
    </citation>
    <scope>NUCLEOTIDE SEQUENCE [LARGE SCALE GENOMIC DNA]</scope>
    <source>
        <strain evidence="1 2">Palo Alto/Uganda</strain>
    </source>
</reference>
<evidence type="ECO:0008006" key="3">
    <source>
        <dbReference type="Google" id="ProtNLM"/>
    </source>
</evidence>
<reference evidence="1 2" key="2">
    <citation type="submission" date="2013-02" db="EMBL/GenBank/DDBJ databases">
        <title>The Genome Sequence of Plasmodium falciparum Palo Alto/Uganda.</title>
        <authorList>
            <consortium name="The Broad Institute Genome Sequencing Platform"/>
            <consortium name="The Broad Institute Genome Sequencing Center for Infectious Disease"/>
            <person name="Neafsey D."/>
            <person name="Cheeseman I."/>
            <person name="Volkman S."/>
            <person name="Adams J."/>
            <person name="Walker B."/>
            <person name="Young S.K."/>
            <person name="Zeng Q."/>
            <person name="Gargeya S."/>
            <person name="Fitzgerald M."/>
            <person name="Haas B."/>
            <person name="Abouelleil A."/>
            <person name="Alvarado L."/>
            <person name="Arachchi H.M."/>
            <person name="Berlin A.M."/>
            <person name="Chapman S.B."/>
            <person name="Dewar J."/>
            <person name="Goldberg J."/>
            <person name="Griggs A."/>
            <person name="Gujja S."/>
            <person name="Hansen M."/>
            <person name="Howarth C."/>
            <person name="Imamovic A."/>
            <person name="Larimer J."/>
            <person name="McCowan C."/>
            <person name="Murphy C."/>
            <person name="Neiman D."/>
            <person name="Pearson M."/>
            <person name="Priest M."/>
            <person name="Roberts A."/>
            <person name="Saif S."/>
            <person name="Shea T."/>
            <person name="Sisk P."/>
            <person name="Sykes S."/>
            <person name="Wortman J."/>
            <person name="Nusbaum C."/>
            <person name="Birren B."/>
        </authorList>
    </citation>
    <scope>NUCLEOTIDE SEQUENCE [LARGE SCALE GENOMIC DNA]</scope>
    <source>
        <strain evidence="1 2">Palo Alto/Uganda</strain>
    </source>
</reference>
<organism evidence="1 2">
    <name type="scientific">Plasmodium falciparum (isolate Palo Alto / Uganda)</name>
    <dbReference type="NCBI Taxonomy" id="57270"/>
    <lineage>
        <taxon>Eukaryota</taxon>
        <taxon>Sar</taxon>
        <taxon>Alveolata</taxon>
        <taxon>Apicomplexa</taxon>
        <taxon>Aconoidasida</taxon>
        <taxon>Haemosporida</taxon>
        <taxon>Plasmodiidae</taxon>
        <taxon>Plasmodium</taxon>
        <taxon>Plasmodium (Laverania)</taxon>
    </lineage>
</organism>
<evidence type="ECO:0000313" key="2">
    <source>
        <dbReference type="Proteomes" id="UP000019103"/>
    </source>
</evidence>
<accession>W4J7I5</accession>
<dbReference type="InterPro" id="IPR006373">
    <property type="entry name" value="VSA_Rifin"/>
</dbReference>
<gene>
    <name evidence="1" type="ORF">PFUGPA_00003</name>
</gene>
<name>W4J7I5_PLAFP</name>
<dbReference type="AlphaFoldDB" id="W4J7I5"/>